<reference evidence="2 3" key="1">
    <citation type="journal article" date="2009" name="Stand. Genomic Sci.">
        <title>Complete genome sequence of Sanguibacter keddieii type strain (ST-74).</title>
        <authorList>
            <person name="Ivanova N."/>
            <person name="Sikorski J."/>
            <person name="Sims D."/>
            <person name="Brettin T."/>
            <person name="Detter J.C."/>
            <person name="Han C."/>
            <person name="Lapidus A."/>
            <person name="Copeland A."/>
            <person name="Glavina Del Rio T."/>
            <person name="Nolan M."/>
            <person name="Chen F."/>
            <person name="Lucas S."/>
            <person name="Tice H."/>
            <person name="Cheng J.F."/>
            <person name="Bruce D."/>
            <person name="Goodwin L."/>
            <person name="Pitluck S."/>
            <person name="Pati A."/>
            <person name="Mavromatis K."/>
            <person name="Chen A."/>
            <person name="Palaniappan K."/>
            <person name="D'haeseleer P."/>
            <person name="Chain P."/>
            <person name="Bristow J."/>
            <person name="Eisen J.A."/>
            <person name="Markowitz V."/>
            <person name="Hugenholtz P."/>
            <person name="Goker M."/>
            <person name="Pukall R."/>
            <person name="Klenk H.P."/>
            <person name="Kyrpides N.C."/>
        </authorList>
    </citation>
    <scope>NUCLEOTIDE SEQUENCE [LARGE SCALE GENOMIC DNA]</scope>
    <source>
        <strain evidence="3">ATCC 51767 / DSM 10542 / NCFB 3025 / ST-74</strain>
    </source>
</reference>
<evidence type="ECO:0008006" key="4">
    <source>
        <dbReference type="Google" id="ProtNLM"/>
    </source>
</evidence>
<feature type="transmembrane region" description="Helical" evidence="1">
    <location>
        <begin position="6"/>
        <end position="23"/>
    </location>
</feature>
<name>D1BEG7_SANKS</name>
<gene>
    <name evidence="2" type="ordered locus">Sked_13040</name>
</gene>
<keyword evidence="1" id="KW-1133">Transmembrane helix</keyword>
<keyword evidence="1" id="KW-0812">Transmembrane</keyword>
<feature type="transmembrane region" description="Helical" evidence="1">
    <location>
        <begin position="32"/>
        <end position="50"/>
    </location>
</feature>
<accession>D1BEG7</accession>
<sequence>MPNLWIVAVDLVAILVLTYAVYFRRHRRSEMLLAYIGLNVGVLAVTSVLATSTVGAGLGLGLFGVLSIIRLRSSELAQEEVAYFFASLALGLIAGLQPDPWWIAPLFSAALILVMLLVDSNPKTAGYRRQVVTLDTVYPDEVQLTARLEQLLGGTVRRVIVQETDLVRDMQRVDVRYVVRSGGSPRSALLAATTTRTTTTTPAGLVHRPGDDAVPLGAGTGAGAYASDVPESLRPALRRAGHAAQVPQVDVQARS</sequence>
<dbReference type="eggNOG" id="ENOG50308PC">
    <property type="taxonomic scope" value="Bacteria"/>
</dbReference>
<dbReference type="AlphaFoldDB" id="D1BEG7"/>
<protein>
    <recommendedName>
        <fullName evidence="4">DUF4956 domain-containing protein</fullName>
    </recommendedName>
</protein>
<organism evidence="2 3">
    <name type="scientific">Sanguibacter keddieii (strain ATCC 51767 / DSM 10542 / NCFB 3025 / ST-74)</name>
    <dbReference type="NCBI Taxonomy" id="446469"/>
    <lineage>
        <taxon>Bacteria</taxon>
        <taxon>Bacillati</taxon>
        <taxon>Actinomycetota</taxon>
        <taxon>Actinomycetes</taxon>
        <taxon>Micrococcales</taxon>
        <taxon>Sanguibacteraceae</taxon>
        <taxon>Sanguibacter</taxon>
    </lineage>
</organism>
<evidence type="ECO:0000313" key="2">
    <source>
        <dbReference type="EMBL" id="ACZ21245.1"/>
    </source>
</evidence>
<dbReference type="RefSeq" id="WP_012866314.1">
    <property type="nucleotide sequence ID" value="NC_013521.1"/>
</dbReference>
<dbReference type="EMBL" id="CP001819">
    <property type="protein sequence ID" value="ACZ21245.1"/>
    <property type="molecule type" value="Genomic_DNA"/>
</dbReference>
<evidence type="ECO:0000256" key="1">
    <source>
        <dbReference type="SAM" id="Phobius"/>
    </source>
</evidence>
<dbReference type="InterPro" id="IPR032531">
    <property type="entry name" value="DUF4956"/>
</dbReference>
<dbReference type="STRING" id="446469.Sked_13040"/>
<dbReference type="KEGG" id="ske:Sked_13040"/>
<proteinExistence type="predicted"/>
<dbReference type="HOGENOM" id="CLU_080080_2_0_11"/>
<dbReference type="Proteomes" id="UP000000322">
    <property type="component" value="Chromosome"/>
</dbReference>
<keyword evidence="3" id="KW-1185">Reference proteome</keyword>
<evidence type="ECO:0000313" key="3">
    <source>
        <dbReference type="Proteomes" id="UP000000322"/>
    </source>
</evidence>
<keyword evidence="1" id="KW-0472">Membrane</keyword>
<feature type="transmembrane region" description="Helical" evidence="1">
    <location>
        <begin position="102"/>
        <end position="119"/>
    </location>
</feature>
<dbReference type="Pfam" id="PF16316">
    <property type="entry name" value="DUF4956"/>
    <property type="match status" value="1"/>
</dbReference>